<evidence type="ECO:0000259" key="5">
    <source>
        <dbReference type="PROSITE" id="PS50885"/>
    </source>
</evidence>
<evidence type="ECO:0000259" key="4">
    <source>
        <dbReference type="PROSITE" id="PS50111"/>
    </source>
</evidence>
<protein>
    <submittedName>
        <fullName evidence="6">Methyl-accepting chemotaxis protein</fullName>
    </submittedName>
</protein>
<dbReference type="PROSITE" id="PS50885">
    <property type="entry name" value="HAMP"/>
    <property type="match status" value="1"/>
</dbReference>
<name>A0ABU9CKG7_9BURK</name>
<accession>A0ABU9CKG7</accession>
<feature type="transmembrane region" description="Helical" evidence="3">
    <location>
        <begin position="314"/>
        <end position="335"/>
    </location>
</feature>
<dbReference type="InterPro" id="IPR003660">
    <property type="entry name" value="HAMP_dom"/>
</dbReference>
<sequence>MLRPGVRLLRRLRFPAKAALITLCFLLPIAVLSTLLASNMATEIEFARKERLGVAVMHRVAPLLQGVLATRNATRALLGGHDAAADYQRARQATDVALQALQQHLRTEGDDLGLLPTVDELARAWQATATSRQGVDGQGRTVFGPVSAALVTLIQRVGDDSNLVLDPDVDSFYTINALVLTLPRLAEDLGQVWGWGSFAAANGGFGSVTHENRYIGWVASANVYARDLGAHLQHVVKANPALAGQLDMAPLAAAQAFVTAAQQLGRERSASAAQTHYDAGRQALGQLFTLYERGLPALDGLLAERIARLERQRLLSFGAVLVGLLLAAYAMGSFYRVMARGVQALTGQIHAVRDGRLGQPAHVVGSDEIAEVMLALEDMRQGLCGIVVGVRDAAQALLANAEQVSQGAGDLSARTEANAAALEETAASMEQIAATVKQSAEASRDAARLAVDNAATAGAGGAMVSEVVSTMDAVRASSGRIADIVGVIDGLAFRTNILALNAAVEAARAGEQGKGFAVVATEVRALAQRSALAAREIRDLIGGSVDTVAQCTERVQAAGSTMAQVVRNADRIKQLLAEISGGAAEQSAGVAHIGSALQELDGSTQRNARLVHDTAATASAMRSQAQSLSAGVARFRVER</sequence>
<keyword evidence="7" id="KW-1185">Reference proteome</keyword>
<keyword evidence="3" id="KW-0812">Transmembrane</keyword>
<keyword evidence="3" id="KW-0472">Membrane</keyword>
<comment type="caution">
    <text evidence="6">The sequence shown here is derived from an EMBL/GenBank/DDBJ whole genome shotgun (WGS) entry which is preliminary data.</text>
</comment>
<dbReference type="SMART" id="SM00304">
    <property type="entry name" value="HAMP"/>
    <property type="match status" value="1"/>
</dbReference>
<dbReference type="InterPro" id="IPR004090">
    <property type="entry name" value="Chemotax_Me-accpt_rcpt"/>
</dbReference>
<dbReference type="SUPFAM" id="SSF58104">
    <property type="entry name" value="Methyl-accepting chemotaxis protein (MCP) signaling domain"/>
    <property type="match status" value="1"/>
</dbReference>
<evidence type="ECO:0000256" key="2">
    <source>
        <dbReference type="PROSITE-ProRule" id="PRU00284"/>
    </source>
</evidence>
<dbReference type="EMBL" id="JBBUTH010000009">
    <property type="protein sequence ID" value="MEK8052333.1"/>
    <property type="molecule type" value="Genomic_DNA"/>
</dbReference>
<dbReference type="PRINTS" id="PR00260">
    <property type="entry name" value="CHEMTRNSDUCR"/>
</dbReference>
<evidence type="ECO:0000256" key="1">
    <source>
        <dbReference type="ARBA" id="ARBA00029447"/>
    </source>
</evidence>
<dbReference type="Gene3D" id="1.10.287.950">
    <property type="entry name" value="Methyl-accepting chemotaxis protein"/>
    <property type="match status" value="1"/>
</dbReference>
<comment type="similarity">
    <text evidence="1">Belongs to the methyl-accepting chemotaxis (MCP) protein family.</text>
</comment>
<dbReference type="Pfam" id="PF00015">
    <property type="entry name" value="MCPsignal"/>
    <property type="match status" value="1"/>
</dbReference>
<dbReference type="CDD" id="cd11386">
    <property type="entry name" value="MCP_signal"/>
    <property type="match status" value="1"/>
</dbReference>
<evidence type="ECO:0000313" key="7">
    <source>
        <dbReference type="Proteomes" id="UP001365405"/>
    </source>
</evidence>
<gene>
    <name evidence="6" type="ORF">AACH10_18925</name>
</gene>
<dbReference type="Pfam" id="PF00672">
    <property type="entry name" value="HAMP"/>
    <property type="match status" value="1"/>
</dbReference>
<feature type="domain" description="Methyl-accepting transducer" evidence="4">
    <location>
        <begin position="393"/>
        <end position="622"/>
    </location>
</feature>
<evidence type="ECO:0000256" key="3">
    <source>
        <dbReference type="SAM" id="Phobius"/>
    </source>
</evidence>
<dbReference type="InterPro" id="IPR004089">
    <property type="entry name" value="MCPsignal_dom"/>
</dbReference>
<organism evidence="6 7">
    <name type="scientific">Pseudaquabacterium inlustre</name>
    <dbReference type="NCBI Taxonomy" id="2984192"/>
    <lineage>
        <taxon>Bacteria</taxon>
        <taxon>Pseudomonadati</taxon>
        <taxon>Pseudomonadota</taxon>
        <taxon>Betaproteobacteria</taxon>
        <taxon>Burkholderiales</taxon>
        <taxon>Sphaerotilaceae</taxon>
        <taxon>Pseudaquabacterium</taxon>
    </lineage>
</organism>
<proteinExistence type="inferred from homology"/>
<keyword evidence="3" id="KW-1133">Transmembrane helix</keyword>
<dbReference type="Proteomes" id="UP001365405">
    <property type="component" value="Unassembled WGS sequence"/>
</dbReference>
<dbReference type="InterPro" id="IPR051310">
    <property type="entry name" value="MCP_chemotaxis"/>
</dbReference>
<feature type="domain" description="HAMP" evidence="5">
    <location>
        <begin position="336"/>
        <end position="388"/>
    </location>
</feature>
<dbReference type="SMART" id="SM00283">
    <property type="entry name" value="MA"/>
    <property type="match status" value="1"/>
</dbReference>
<dbReference type="RefSeq" id="WP_341412045.1">
    <property type="nucleotide sequence ID" value="NZ_JBBUTH010000009.1"/>
</dbReference>
<dbReference type="PANTHER" id="PTHR43531:SF7">
    <property type="entry name" value="AEROTAXIS RECEPTOR"/>
    <property type="match status" value="1"/>
</dbReference>
<dbReference type="PROSITE" id="PS50111">
    <property type="entry name" value="CHEMOTAXIS_TRANSDUC_2"/>
    <property type="match status" value="1"/>
</dbReference>
<dbReference type="PANTHER" id="PTHR43531">
    <property type="entry name" value="PROTEIN ICFG"/>
    <property type="match status" value="1"/>
</dbReference>
<evidence type="ECO:0000313" key="6">
    <source>
        <dbReference type="EMBL" id="MEK8052333.1"/>
    </source>
</evidence>
<reference evidence="6 7" key="1">
    <citation type="submission" date="2024-04" db="EMBL/GenBank/DDBJ databases">
        <title>Novel species of the genus Ideonella isolated from streams.</title>
        <authorList>
            <person name="Lu H."/>
        </authorList>
    </citation>
    <scope>NUCLEOTIDE SEQUENCE [LARGE SCALE GENOMIC DNA]</scope>
    <source>
        <strain evidence="6 7">DXS22W</strain>
    </source>
</reference>
<keyword evidence="2" id="KW-0807">Transducer</keyword>